<dbReference type="EMBL" id="CADEPI010000222">
    <property type="protein sequence ID" value="CAB3381014.1"/>
    <property type="molecule type" value="Genomic_DNA"/>
</dbReference>
<sequence length="279" mass="30983">MGVGDEWRSFICSLLVCVCIFCPRSSAGSFADCKPLSPALLQRAERAARRYAPAVWLAPDEKFFPSSALDFLDHTKYASQRGKNGKLFKLPSGAKSRNMFLEPKEPLANLLANSSSFLHGHNPEFFTVPVYAVVSSCCSNVKADQVEESPFEITFWLFFPFSQGKEICTISAGALGPVPFPWLRKSCFGKVKRYGSHLGDWEHVTLSFPASGSRPLAMYVSTHEAGALYLAPMLQTGRVWNFKGYEILEDPYFLLPMALMASGPSQEDINTCPFQHLKT</sequence>
<name>A0A8S1DK57_9INSE</name>
<comment type="caution">
    <text evidence="2">The sequence shown here is derived from an EMBL/GenBank/DDBJ whole genome shotgun (WGS) entry which is preliminary data.</text>
</comment>
<dbReference type="Proteomes" id="UP000494165">
    <property type="component" value="Unassembled WGS sequence"/>
</dbReference>
<proteinExistence type="predicted"/>
<keyword evidence="1" id="KW-0732">Signal</keyword>
<accession>A0A8S1DK57</accession>
<dbReference type="OrthoDB" id="188042at2759"/>
<gene>
    <name evidence="2" type="ORF">CLODIP_2_CD13890</name>
</gene>
<dbReference type="PANTHER" id="PTHR48174:SF5">
    <property type="entry name" value="VACUOLAR PROTEIN SORTING-ASSOCIATED PROTEIN 62"/>
    <property type="match status" value="1"/>
</dbReference>
<dbReference type="AlphaFoldDB" id="A0A8S1DK57"/>
<evidence type="ECO:0000313" key="2">
    <source>
        <dbReference type="EMBL" id="CAB3381014.1"/>
    </source>
</evidence>
<feature type="chain" id="PRO_5035725781" evidence="1">
    <location>
        <begin position="28"/>
        <end position="279"/>
    </location>
</feature>
<feature type="signal peptide" evidence="1">
    <location>
        <begin position="1"/>
        <end position="27"/>
    </location>
</feature>
<reference evidence="2 3" key="1">
    <citation type="submission" date="2020-04" db="EMBL/GenBank/DDBJ databases">
        <authorList>
            <person name="Alioto T."/>
            <person name="Alioto T."/>
            <person name="Gomez Garrido J."/>
        </authorList>
    </citation>
    <scope>NUCLEOTIDE SEQUENCE [LARGE SCALE GENOMIC DNA]</scope>
</reference>
<organism evidence="2 3">
    <name type="scientific">Cloeon dipterum</name>
    <dbReference type="NCBI Taxonomy" id="197152"/>
    <lineage>
        <taxon>Eukaryota</taxon>
        <taxon>Metazoa</taxon>
        <taxon>Ecdysozoa</taxon>
        <taxon>Arthropoda</taxon>
        <taxon>Hexapoda</taxon>
        <taxon>Insecta</taxon>
        <taxon>Pterygota</taxon>
        <taxon>Palaeoptera</taxon>
        <taxon>Ephemeroptera</taxon>
        <taxon>Pisciforma</taxon>
        <taxon>Baetidae</taxon>
        <taxon>Cloeon</taxon>
    </lineage>
</organism>
<dbReference type="PANTHER" id="PTHR48174">
    <property type="entry name" value="DUF946 FAMILY PROTEIN"/>
    <property type="match status" value="1"/>
</dbReference>
<keyword evidence="3" id="KW-1185">Reference proteome</keyword>
<evidence type="ECO:0000313" key="3">
    <source>
        <dbReference type="Proteomes" id="UP000494165"/>
    </source>
</evidence>
<evidence type="ECO:0000256" key="1">
    <source>
        <dbReference type="SAM" id="SignalP"/>
    </source>
</evidence>
<protein>
    <submittedName>
        <fullName evidence="2">Uncharacterized protein</fullName>
    </submittedName>
</protein>